<protein>
    <submittedName>
        <fullName evidence="1">Uncharacterized protein</fullName>
    </submittedName>
</protein>
<reference evidence="1 2" key="1">
    <citation type="journal article" date="2010" name="Int. J. Syst. Evol. Microbiol.">
        <title>Bacillus horneckiae sp. nov., isolated from a spacecraft-assembly clean room.</title>
        <authorList>
            <person name="Vaishampayan P."/>
            <person name="Probst A."/>
            <person name="Krishnamurthi S."/>
            <person name="Ghosh S."/>
            <person name="Osman S."/>
            <person name="McDowall A."/>
            <person name="Ruckmani A."/>
            <person name="Mayilraj S."/>
            <person name="Venkateswaran K."/>
        </authorList>
    </citation>
    <scope>NUCLEOTIDE SEQUENCE [LARGE SCALE GENOMIC DNA]</scope>
    <source>
        <strain evidence="2">1PO1SC</strain>
    </source>
</reference>
<accession>A0A2N0ZA87</accession>
<dbReference type="AlphaFoldDB" id="A0A2N0ZA87"/>
<name>A0A2N0ZA87_9BACI</name>
<sequence length="75" mass="8639">MHAVVWNGSGPFAKSKRDGNHEFLQNENLLYYMIAEDKNNKQNKSLLSAKKKDIINSALFCSKIDVKIKIYRLLP</sequence>
<dbReference type="Proteomes" id="UP000233343">
    <property type="component" value="Unassembled WGS sequence"/>
</dbReference>
<dbReference type="EMBL" id="PISD01000068">
    <property type="protein sequence ID" value="PKG26425.1"/>
    <property type="molecule type" value="Genomic_DNA"/>
</dbReference>
<keyword evidence="2" id="KW-1185">Reference proteome</keyword>
<evidence type="ECO:0000313" key="1">
    <source>
        <dbReference type="EMBL" id="PKG26425.1"/>
    </source>
</evidence>
<comment type="caution">
    <text evidence="1">The sequence shown here is derived from an EMBL/GenBank/DDBJ whole genome shotgun (WGS) entry which is preliminary data.</text>
</comment>
<evidence type="ECO:0000313" key="2">
    <source>
        <dbReference type="Proteomes" id="UP000233343"/>
    </source>
</evidence>
<organism evidence="1 2">
    <name type="scientific">Cytobacillus horneckiae</name>
    <dbReference type="NCBI Taxonomy" id="549687"/>
    <lineage>
        <taxon>Bacteria</taxon>
        <taxon>Bacillati</taxon>
        <taxon>Bacillota</taxon>
        <taxon>Bacilli</taxon>
        <taxon>Bacillales</taxon>
        <taxon>Bacillaceae</taxon>
        <taxon>Cytobacillus</taxon>
    </lineage>
</organism>
<gene>
    <name evidence="1" type="ORF">CWS20_24300</name>
</gene>
<proteinExistence type="predicted"/>